<keyword evidence="8" id="KW-0508">mRNA splicing</keyword>
<evidence type="ECO:0000256" key="7">
    <source>
        <dbReference type="ARBA" id="ARBA00022840"/>
    </source>
</evidence>
<feature type="domain" description="Helicase C-terminal" evidence="12">
    <location>
        <begin position="465"/>
        <end position="644"/>
    </location>
</feature>
<evidence type="ECO:0000313" key="13">
    <source>
        <dbReference type="EMBL" id="KAA3460839.1"/>
    </source>
</evidence>
<dbReference type="InterPro" id="IPR002464">
    <property type="entry name" value="DNA/RNA_helicase_DEAH_CS"/>
</dbReference>
<keyword evidence="3" id="KW-0747">Spliceosome</keyword>
<keyword evidence="4" id="KW-0547">Nucleotide-binding</keyword>
<dbReference type="GO" id="GO:0008380">
    <property type="term" value="P:RNA splicing"/>
    <property type="evidence" value="ECO:0007669"/>
    <property type="project" value="UniProtKB-KW"/>
</dbReference>
<protein>
    <recommendedName>
        <fullName evidence="1">RNA helicase</fullName>
        <ecNumber evidence="1">3.6.4.13</ecNumber>
    </recommendedName>
</protein>
<dbReference type="Pfam" id="PF00271">
    <property type="entry name" value="Helicase_C"/>
    <property type="match status" value="1"/>
</dbReference>
<dbReference type="Gene3D" id="3.40.50.300">
    <property type="entry name" value="P-loop containing nucleotide triphosphate hydrolases"/>
    <property type="match status" value="2"/>
</dbReference>
<dbReference type="SUPFAM" id="SSF52540">
    <property type="entry name" value="P-loop containing nucleoside triphosphate hydrolases"/>
    <property type="match status" value="1"/>
</dbReference>
<dbReference type="InterPro" id="IPR048333">
    <property type="entry name" value="HA2_WH"/>
</dbReference>
<dbReference type="GO" id="GO:0006397">
    <property type="term" value="P:mRNA processing"/>
    <property type="evidence" value="ECO:0007669"/>
    <property type="project" value="UniProtKB-KW"/>
</dbReference>
<dbReference type="OrthoDB" id="10253254at2759"/>
<reference evidence="13" key="1">
    <citation type="submission" date="2019-08" db="EMBL/GenBank/DDBJ databases">
        <authorList>
            <person name="Liu F."/>
        </authorList>
    </citation>
    <scope>NUCLEOTIDE SEQUENCE [LARGE SCALE GENOMIC DNA]</scope>
    <source>
        <strain evidence="13">PA1801</strain>
        <tissue evidence="13">Leaf</tissue>
    </source>
</reference>
<sequence>MPTNRKGTGSGGWSGLSISATRGWRGSTDLVNQDFRVGDDIEEANLGIEQQGSVRDLAEGNFVCSQQEGEGMACGLGLIKLPETEKIMSRRVWELKILATVNQEGKGIWKKKILCAFSKKGKEREKGFSCVFSKKGKEMERGSRLSKVPNMERKMKRRLGQSPEKERKMPVGIQIKSLNDVKEGRDSRAKMPSMAESQQPNCNISFKHNRNNNNKPNSFARRQKILEHRKSLPIASVERRLVEVVQENDVLIIVGETGSGKTTQIPQYLFDSGFCHDGKTIGVTQPRRVAAVTVAKRVAEECGVELGQKVGYSIRFEDVTSSSTRIKYMTDGLLLREALLDPYLSRYSVIVVDEAHERTVHTDVLLGLLKRVQNVRSNYIKDQTSVGHKRASNGAILEKENADPCIGVLKQCQGRNLSPLKLIIMSASLDAHVFSKYFGGAKAVRVLGRQFPVDVFYTVDPQTDYLDSAIVTIFQIHSEEAPGDILVFLTGQEEIESVEKQIHENLQRLPEDKRNMKTVTIFSSLPSEQQMRVFAPAPAGFRKVILATNIAETSVTIPGIKYVVDPGVVKARSYDPVKGMESLIIVPTSKAQAIQRSGRAGREGPGKCFRLYPESEFEKLEDSTKPEIKRCNLSNVILQLKALGVDDIFGFDFIEKPSRAAIKKSLEELLLLGALTDEFKLSDPVGRQMARLPLDPVYSKALILASQFKCLDEMLIAVAMLSVESIFYEPREKLDEARTAKKCFASSEGDHLTLINVYRTSIELLEKRKSEVGKDKAEKVMRKWCKENFINSRSLRHARDIHSQIRRLVEQIGLCISSCGDDTLQFRRCLAAAFFLNAALKQPDGTYRALASGEVVQIHPTSVLFRTKADCIIFNEFVKTTNKVSPPLLCQAGVAVFIGVLTAKDIDCGFASASRYLLFAFEIRGHDEIIPTMEFKKQSSVLLEGFSQFVGLQIWKLMEAP</sequence>
<organism evidence="13 14">
    <name type="scientific">Gossypium australe</name>
    <dbReference type="NCBI Taxonomy" id="47621"/>
    <lineage>
        <taxon>Eukaryota</taxon>
        <taxon>Viridiplantae</taxon>
        <taxon>Streptophyta</taxon>
        <taxon>Embryophyta</taxon>
        <taxon>Tracheophyta</taxon>
        <taxon>Spermatophyta</taxon>
        <taxon>Magnoliopsida</taxon>
        <taxon>eudicotyledons</taxon>
        <taxon>Gunneridae</taxon>
        <taxon>Pentapetalae</taxon>
        <taxon>rosids</taxon>
        <taxon>malvids</taxon>
        <taxon>Malvales</taxon>
        <taxon>Malvaceae</taxon>
        <taxon>Malvoideae</taxon>
        <taxon>Gossypium</taxon>
    </lineage>
</organism>
<dbReference type="GO" id="GO:0005730">
    <property type="term" value="C:nucleolus"/>
    <property type="evidence" value="ECO:0007669"/>
    <property type="project" value="UniProtKB-ARBA"/>
</dbReference>
<dbReference type="InterPro" id="IPR001650">
    <property type="entry name" value="Helicase_C-like"/>
</dbReference>
<evidence type="ECO:0000256" key="10">
    <source>
        <dbReference type="SAM" id="MobiDB-lite"/>
    </source>
</evidence>
<dbReference type="PROSITE" id="PS51192">
    <property type="entry name" value="HELICASE_ATP_BIND_1"/>
    <property type="match status" value="1"/>
</dbReference>
<keyword evidence="7" id="KW-0067">ATP-binding</keyword>
<evidence type="ECO:0000256" key="6">
    <source>
        <dbReference type="ARBA" id="ARBA00022806"/>
    </source>
</evidence>
<evidence type="ECO:0000256" key="5">
    <source>
        <dbReference type="ARBA" id="ARBA00022801"/>
    </source>
</evidence>
<keyword evidence="6 13" id="KW-0347">Helicase</keyword>
<dbReference type="GO" id="GO:0005681">
    <property type="term" value="C:spliceosomal complex"/>
    <property type="evidence" value="ECO:0007669"/>
    <property type="project" value="UniProtKB-KW"/>
</dbReference>
<dbReference type="GO" id="GO:0016787">
    <property type="term" value="F:hydrolase activity"/>
    <property type="evidence" value="ECO:0007669"/>
    <property type="project" value="UniProtKB-KW"/>
</dbReference>
<dbReference type="PANTHER" id="PTHR18934">
    <property type="entry name" value="ATP-DEPENDENT RNA HELICASE"/>
    <property type="match status" value="1"/>
</dbReference>
<evidence type="ECO:0000256" key="1">
    <source>
        <dbReference type="ARBA" id="ARBA00012552"/>
    </source>
</evidence>
<keyword evidence="5" id="KW-0378">Hydrolase</keyword>
<dbReference type="FunFam" id="3.40.50.300:FF:000007">
    <property type="entry name" value="Pre-mRNA-splicing factor ATP-dependent RNA helicase"/>
    <property type="match status" value="1"/>
</dbReference>
<comment type="caution">
    <text evidence="13">The sequence shown here is derived from an EMBL/GenBank/DDBJ whole genome shotgun (WGS) entry which is preliminary data.</text>
</comment>
<comment type="catalytic activity">
    <reaction evidence="9">
        <text>ATP + H2O = ADP + phosphate + H(+)</text>
        <dbReference type="Rhea" id="RHEA:13065"/>
        <dbReference type="ChEBI" id="CHEBI:15377"/>
        <dbReference type="ChEBI" id="CHEBI:15378"/>
        <dbReference type="ChEBI" id="CHEBI:30616"/>
        <dbReference type="ChEBI" id="CHEBI:43474"/>
        <dbReference type="ChEBI" id="CHEBI:456216"/>
        <dbReference type="EC" id="3.6.4.13"/>
    </reaction>
</comment>
<feature type="region of interest" description="Disordered" evidence="10">
    <location>
        <begin position="191"/>
        <end position="217"/>
    </location>
</feature>
<evidence type="ECO:0000256" key="8">
    <source>
        <dbReference type="ARBA" id="ARBA00023187"/>
    </source>
</evidence>
<dbReference type="SMART" id="SM00487">
    <property type="entry name" value="DEXDc"/>
    <property type="match status" value="1"/>
</dbReference>
<name>A0A5B6USM2_9ROSI</name>
<dbReference type="GO" id="GO:0003724">
    <property type="term" value="F:RNA helicase activity"/>
    <property type="evidence" value="ECO:0007669"/>
    <property type="project" value="UniProtKB-EC"/>
</dbReference>
<dbReference type="CDD" id="cd18791">
    <property type="entry name" value="SF2_C_RHA"/>
    <property type="match status" value="1"/>
</dbReference>
<evidence type="ECO:0000256" key="2">
    <source>
        <dbReference type="ARBA" id="ARBA00022664"/>
    </source>
</evidence>
<feature type="compositionally biased region" description="Polar residues" evidence="10">
    <location>
        <begin position="195"/>
        <end position="206"/>
    </location>
</feature>
<evidence type="ECO:0000259" key="11">
    <source>
        <dbReference type="PROSITE" id="PS51192"/>
    </source>
</evidence>
<dbReference type="GO" id="GO:0045943">
    <property type="term" value="P:positive regulation of transcription by RNA polymerase I"/>
    <property type="evidence" value="ECO:0007669"/>
    <property type="project" value="TreeGrafter"/>
</dbReference>
<gene>
    <name evidence="13" type="ORF">EPI10_027460</name>
</gene>
<accession>A0A5B6USM2</accession>
<dbReference type="SMART" id="SM00490">
    <property type="entry name" value="HELICc"/>
    <property type="match status" value="1"/>
</dbReference>
<evidence type="ECO:0000313" key="14">
    <source>
        <dbReference type="Proteomes" id="UP000325315"/>
    </source>
</evidence>
<dbReference type="GO" id="GO:0005524">
    <property type="term" value="F:ATP binding"/>
    <property type="evidence" value="ECO:0007669"/>
    <property type="project" value="UniProtKB-KW"/>
</dbReference>
<feature type="domain" description="Helicase ATP-binding" evidence="11">
    <location>
        <begin position="242"/>
        <end position="447"/>
    </location>
</feature>
<dbReference type="PANTHER" id="PTHR18934:SF118">
    <property type="entry name" value="ATP-DEPENDENT RNA HELICASE DHX33"/>
    <property type="match status" value="1"/>
</dbReference>
<keyword evidence="14" id="KW-1185">Reference proteome</keyword>
<dbReference type="InterPro" id="IPR007502">
    <property type="entry name" value="Helicase-assoc_dom"/>
</dbReference>
<dbReference type="Pfam" id="PF21010">
    <property type="entry name" value="HA2_C"/>
    <property type="match status" value="1"/>
</dbReference>
<dbReference type="SMART" id="SM00847">
    <property type="entry name" value="HA2"/>
    <property type="match status" value="1"/>
</dbReference>
<dbReference type="Proteomes" id="UP000325315">
    <property type="component" value="Unassembled WGS sequence"/>
</dbReference>
<dbReference type="PROSITE" id="PS00690">
    <property type="entry name" value="DEAH_ATP_HELICASE"/>
    <property type="match status" value="1"/>
</dbReference>
<dbReference type="Pfam" id="PF00270">
    <property type="entry name" value="DEAD"/>
    <property type="match status" value="1"/>
</dbReference>
<dbReference type="EC" id="3.6.4.13" evidence="1"/>
<dbReference type="Pfam" id="PF07717">
    <property type="entry name" value="OB_NTP_bind"/>
    <property type="match status" value="1"/>
</dbReference>
<dbReference type="Pfam" id="PF04408">
    <property type="entry name" value="WHD_HA2"/>
    <property type="match status" value="1"/>
</dbReference>
<dbReference type="InterPro" id="IPR011709">
    <property type="entry name" value="DEAD-box_helicase_OB_fold"/>
</dbReference>
<evidence type="ECO:0000256" key="3">
    <source>
        <dbReference type="ARBA" id="ARBA00022728"/>
    </source>
</evidence>
<keyword evidence="2" id="KW-0507">mRNA processing</keyword>
<dbReference type="PROSITE" id="PS51194">
    <property type="entry name" value="HELICASE_CTER"/>
    <property type="match status" value="1"/>
</dbReference>
<dbReference type="EMBL" id="SMMG02000009">
    <property type="protein sequence ID" value="KAA3460839.1"/>
    <property type="molecule type" value="Genomic_DNA"/>
</dbReference>
<dbReference type="CDD" id="cd17978">
    <property type="entry name" value="DEXHc_DHX33"/>
    <property type="match status" value="1"/>
</dbReference>
<dbReference type="InterPro" id="IPR027417">
    <property type="entry name" value="P-loop_NTPase"/>
</dbReference>
<evidence type="ECO:0000259" key="12">
    <source>
        <dbReference type="PROSITE" id="PS51194"/>
    </source>
</evidence>
<dbReference type="AlphaFoldDB" id="A0A5B6USM2"/>
<evidence type="ECO:0000256" key="4">
    <source>
        <dbReference type="ARBA" id="ARBA00022741"/>
    </source>
</evidence>
<evidence type="ECO:0000256" key="9">
    <source>
        <dbReference type="ARBA" id="ARBA00047984"/>
    </source>
</evidence>
<dbReference type="InterPro" id="IPR014001">
    <property type="entry name" value="Helicase_ATP-bd"/>
</dbReference>
<proteinExistence type="predicted"/>
<dbReference type="Gene3D" id="1.20.120.1080">
    <property type="match status" value="1"/>
</dbReference>
<dbReference type="GO" id="GO:0003725">
    <property type="term" value="F:double-stranded RNA binding"/>
    <property type="evidence" value="ECO:0007669"/>
    <property type="project" value="TreeGrafter"/>
</dbReference>
<dbReference type="InterPro" id="IPR011545">
    <property type="entry name" value="DEAD/DEAH_box_helicase_dom"/>
</dbReference>